<proteinExistence type="predicted"/>
<organism evidence="1 2">
    <name type="scientific">Aeromonas salmonicida subsp. salmonicida 01-B526</name>
    <dbReference type="NCBI Taxonomy" id="1076135"/>
    <lineage>
        <taxon>Bacteria</taxon>
        <taxon>Pseudomonadati</taxon>
        <taxon>Pseudomonadota</taxon>
        <taxon>Gammaproteobacteria</taxon>
        <taxon>Aeromonadales</taxon>
        <taxon>Aeromonadaceae</taxon>
        <taxon>Aeromonas</taxon>
    </lineage>
</organism>
<dbReference type="Proteomes" id="UP000006428">
    <property type="component" value="Unassembled WGS sequence"/>
</dbReference>
<sequence>MGADIGGGASHKIERGAVTRRGCTLTHGLPLARWQAVKGAVVLKHEVAMALAEGQLTYLHVQIDAVLYSPVVGEGTPIIQAIPQ</sequence>
<gene>
    <name evidence="1" type="ORF">IYQ_14717</name>
</gene>
<protein>
    <submittedName>
        <fullName evidence="1">Uncharacterized protein</fullName>
    </submittedName>
</protein>
<dbReference type="EMBL" id="AGVO01000054">
    <property type="protein sequence ID" value="EHI51718.1"/>
    <property type="molecule type" value="Genomic_DNA"/>
</dbReference>
<accession>A0ABN0DY75</accession>
<evidence type="ECO:0000313" key="1">
    <source>
        <dbReference type="EMBL" id="EHI51718.1"/>
    </source>
</evidence>
<comment type="caution">
    <text evidence="1">The sequence shown here is derived from an EMBL/GenBank/DDBJ whole genome shotgun (WGS) entry which is preliminary data.</text>
</comment>
<reference evidence="1 2" key="1">
    <citation type="journal article" date="2012" name="Front. Microbiol.">
        <title>Draft Genome Sequence of the Virulent Strain 01-B526 of the Fish Pathogen Aeromonas salmonicida.</title>
        <authorList>
            <person name="Charette S.J."/>
            <person name="Brochu F."/>
            <person name="Boyle B."/>
            <person name="Filion G."/>
            <person name="Tanaka K.H."/>
            <person name="Derome N."/>
        </authorList>
    </citation>
    <scope>NUCLEOTIDE SEQUENCE [LARGE SCALE GENOMIC DNA]</scope>
    <source>
        <strain evidence="1 2">01-B526</strain>
    </source>
</reference>
<evidence type="ECO:0000313" key="2">
    <source>
        <dbReference type="Proteomes" id="UP000006428"/>
    </source>
</evidence>
<keyword evidence="2" id="KW-1185">Reference proteome</keyword>
<name>A0ABN0DY75_AERSS</name>